<keyword evidence="10" id="KW-1185">Reference proteome</keyword>
<dbReference type="GO" id="GO:0008270">
    <property type="term" value="F:zinc ion binding"/>
    <property type="evidence" value="ECO:0007669"/>
    <property type="project" value="InterPro"/>
</dbReference>
<dbReference type="SMART" id="SM00631">
    <property type="entry name" value="Zn_pept"/>
    <property type="match status" value="1"/>
</dbReference>
<feature type="active site" description="Proton donor/acceptor" evidence="7">
    <location>
        <position position="655"/>
    </location>
</feature>
<evidence type="ECO:0000256" key="5">
    <source>
        <dbReference type="ARBA" id="ARBA00022833"/>
    </source>
</evidence>
<dbReference type="PANTHER" id="PTHR11705">
    <property type="entry name" value="PROTEASE FAMILY M14 CARBOXYPEPTIDASE A,B"/>
    <property type="match status" value="1"/>
</dbReference>
<dbReference type="RefSeq" id="WP_218154408.1">
    <property type="nucleotide sequence ID" value="NZ_FOOK01000005.1"/>
</dbReference>
<dbReference type="AlphaFoldDB" id="A0A1I2LKM9"/>
<dbReference type="InterPro" id="IPR000834">
    <property type="entry name" value="Peptidase_M14"/>
</dbReference>
<keyword evidence="5" id="KW-0862">Zinc</keyword>
<feature type="domain" description="Peptidase M14" evidence="8">
    <location>
        <begin position="370"/>
        <end position="698"/>
    </location>
</feature>
<dbReference type="Gene3D" id="3.40.630.10">
    <property type="entry name" value="Zn peptidases"/>
    <property type="match status" value="1"/>
</dbReference>
<evidence type="ECO:0000256" key="6">
    <source>
        <dbReference type="ARBA" id="ARBA00023049"/>
    </source>
</evidence>
<comment type="cofactor">
    <cofactor evidence="1">
        <name>Zn(2+)</name>
        <dbReference type="ChEBI" id="CHEBI:29105"/>
    </cofactor>
</comment>
<dbReference type="PROSITE" id="PS52035">
    <property type="entry name" value="PEPTIDASE_M14"/>
    <property type="match status" value="1"/>
</dbReference>
<dbReference type="GO" id="GO:0006508">
    <property type="term" value="P:proteolysis"/>
    <property type="evidence" value="ECO:0007669"/>
    <property type="project" value="UniProtKB-KW"/>
</dbReference>
<dbReference type="SUPFAM" id="SSF53187">
    <property type="entry name" value="Zn-dependent exopeptidases"/>
    <property type="match status" value="1"/>
</dbReference>
<dbReference type="PANTHER" id="PTHR11705:SF143">
    <property type="entry name" value="SLL0236 PROTEIN"/>
    <property type="match status" value="1"/>
</dbReference>
<evidence type="ECO:0000256" key="1">
    <source>
        <dbReference type="ARBA" id="ARBA00001947"/>
    </source>
</evidence>
<dbReference type="InterPro" id="IPR059177">
    <property type="entry name" value="GH29D-like_dom"/>
</dbReference>
<dbReference type="Pfam" id="PF13290">
    <property type="entry name" value="CHB_HEX_C_1"/>
    <property type="match status" value="1"/>
</dbReference>
<name>A0A1I2LKM9_9BACL</name>
<evidence type="ECO:0000256" key="2">
    <source>
        <dbReference type="ARBA" id="ARBA00005988"/>
    </source>
</evidence>
<keyword evidence="3" id="KW-0645">Protease</keyword>
<protein>
    <submittedName>
        <fullName evidence="9">Chitobiase/beta-hexosaminidase C-terminal domain-containing protein</fullName>
    </submittedName>
</protein>
<keyword evidence="4" id="KW-0378">Hydrolase</keyword>
<gene>
    <name evidence="9" type="ORF">SAMN04488025_10573</name>
</gene>
<dbReference type="STRING" id="201973.SAMN04488025_10573"/>
<evidence type="ECO:0000256" key="3">
    <source>
        <dbReference type="ARBA" id="ARBA00022670"/>
    </source>
</evidence>
<keyword evidence="6" id="KW-0482">Metalloprotease</keyword>
<proteinExistence type="inferred from homology"/>
<reference evidence="9 10" key="1">
    <citation type="submission" date="2016-10" db="EMBL/GenBank/DDBJ databases">
        <authorList>
            <person name="de Groot N.N."/>
        </authorList>
    </citation>
    <scope>NUCLEOTIDE SEQUENCE [LARGE SCALE GENOMIC DNA]</scope>
    <source>
        <strain evidence="9 10">DSM 44945</strain>
    </source>
</reference>
<comment type="similarity">
    <text evidence="2 7">Belongs to the peptidase M14 family.</text>
</comment>
<evidence type="ECO:0000313" key="9">
    <source>
        <dbReference type="EMBL" id="SFF79020.1"/>
    </source>
</evidence>
<organism evidence="9 10">
    <name type="scientific">Planifilum fulgidum</name>
    <dbReference type="NCBI Taxonomy" id="201973"/>
    <lineage>
        <taxon>Bacteria</taxon>
        <taxon>Bacillati</taxon>
        <taxon>Bacillota</taxon>
        <taxon>Bacilli</taxon>
        <taxon>Bacillales</taxon>
        <taxon>Thermoactinomycetaceae</taxon>
        <taxon>Planifilum</taxon>
    </lineage>
</organism>
<evidence type="ECO:0000313" key="10">
    <source>
        <dbReference type="Proteomes" id="UP000198661"/>
    </source>
</evidence>
<dbReference type="GO" id="GO:0005615">
    <property type="term" value="C:extracellular space"/>
    <property type="evidence" value="ECO:0007669"/>
    <property type="project" value="TreeGrafter"/>
</dbReference>
<accession>A0A1I2LKM9</accession>
<dbReference type="Pfam" id="PF00246">
    <property type="entry name" value="Peptidase_M14"/>
    <property type="match status" value="1"/>
</dbReference>
<evidence type="ECO:0000256" key="4">
    <source>
        <dbReference type="ARBA" id="ARBA00022801"/>
    </source>
</evidence>
<dbReference type="EMBL" id="FOOK01000005">
    <property type="protein sequence ID" value="SFF79020.1"/>
    <property type="molecule type" value="Genomic_DNA"/>
</dbReference>
<evidence type="ECO:0000259" key="8">
    <source>
        <dbReference type="PROSITE" id="PS52035"/>
    </source>
</evidence>
<sequence length="804" mass="89171">MKREKLWRRIGAWTVIFLLGFGLTVPAGIAGNVIAQPNPVSTGSGEEPSVVRVAVADRADLERLIAGGTDVTEYVRRTQEGIEVDVVVTPSQLKKLEKQGVRVVETLYTPSEWRARVKEREEALAEKRAVTAAADTVKILRADYFENDTGAFLSVEAKAGSGEIPEVILTARWDKGPGTPPGSGGEATMERFTDAGVYMYHRMLVPVSHRPSSVQVTSSQGGVAEAKVREWPGKGPKKPSPHYVKDFISHYMTPTEAMERIERLAREYPHLAEIIELPYKTNGYRRKAQAVLGSRDDNKVVITSRAWGHEGGNRLAVEAVHPEKPNHPLTVRVKDDLITVELATDASGSPVSSAAEVAAALNDQAGRWVTAHTYRGNPGGGRVEPQEATPLSDHLEAPDHVSRDPFTVKAIRIGKHRDGSRTGVLAYAQEHAREWVTPLVAVETAERMLRNYAHDKETRKLVDNLDIFIIPSVNPDGAHYSFYDYNMQRKNMANHCGEERSDPGLRNQWGVDVNRNYAVGSFFDGFSGASGDCLSQVYAGPGELSEPESRNVIALVDRHPNIKFAMNIHSYGGYFMWSPGAYKPDGRETLKRSDPGEEAFFWAASERILAAIREHRGTVILPGQTGPVVDVLYSAAGNSADQLWYEKGIFAWNFEVGADRWDPEAKRWRSVGFQPPFSEGHEEAMEFSDGLIELFRVALDYGKDKKPPKTRTVPRPGVHKGPVEVRFESSEPVTIYYTLDGSRPTFRSAKLKAAGLREGAETLRIDKTTTIRWFAVDMAGNIENRYDPDGKGNNDRRATYIIRK</sequence>
<evidence type="ECO:0000256" key="7">
    <source>
        <dbReference type="PROSITE-ProRule" id="PRU01379"/>
    </source>
</evidence>
<dbReference type="GO" id="GO:0004181">
    <property type="term" value="F:metallocarboxypeptidase activity"/>
    <property type="evidence" value="ECO:0007669"/>
    <property type="project" value="InterPro"/>
</dbReference>
<dbReference type="Proteomes" id="UP000198661">
    <property type="component" value="Unassembled WGS sequence"/>
</dbReference>